<dbReference type="GO" id="GO:0006631">
    <property type="term" value="P:fatty acid metabolic process"/>
    <property type="evidence" value="ECO:0007669"/>
    <property type="project" value="UniProtKB-KW"/>
</dbReference>
<dbReference type="EMBL" id="FQVB01000017">
    <property type="protein sequence ID" value="SHF42584.1"/>
    <property type="molecule type" value="Genomic_DNA"/>
</dbReference>
<dbReference type="InterPro" id="IPR045851">
    <property type="entry name" value="AMP-bd_C_sf"/>
</dbReference>
<dbReference type="InterPro" id="IPR025110">
    <property type="entry name" value="AMP-bd_C"/>
</dbReference>
<name>A0A1M5BJ56_9BACT</name>
<dbReference type="STRING" id="1121391.SAMN02745206_01962"/>
<evidence type="ECO:0000313" key="7">
    <source>
        <dbReference type="EMBL" id="SHF42584.1"/>
    </source>
</evidence>
<sequence>MSQLIQGFPATSNDDYPLNMITFLKHAARTYPEAEVVSRNLDGSLHRTTYGETWIRVKRLAKALQGIGVRPGDRVGALDWNTHRFMELYFAVSGVGAVLLELNPRISGAERAYVVNHSEARFVAVCASLLPLMEPLAAECPTVQGVIVLDDLGRGLPETAYPAAHDYEALIAESDDDFDFPWIDERSACTACYTSGTTGKPKGVYNSHRAMYLHTLAIAQALNMTQDDVILQIVPMFHAQGWGMFFCGPMLGAKLVFPGRYTMEDPSSLVDLLVEQKVTVTCGAPAIFLPMLHHIKKMSQKPDLTGLRMISGATEPPLALMKGYHELGGARVIHAYGATETAPLVTVNHLKPTLKDLSEEERWELRKKQGLPVPGLDVKVVGPDGTELPRDGSKVGEVLIRGPWITRSYYNDPRSDESFARDGYWRSGDAGTIDPNGYLKITDRFKDLIKSGGEWISSIDLENAIMAHPDVLEAAVIGIPHPKWEERPLALVVPQESARGTLTKEAVLDFIRPHFAKWQLPDDVLFVDAIPKTSVGKFAKRVAREQYADYYGVTSNE</sequence>
<keyword evidence="2" id="KW-0436">Ligase</keyword>
<feature type="domain" description="AMP-dependent synthetase/ligase" evidence="5">
    <location>
        <begin position="25"/>
        <end position="410"/>
    </location>
</feature>
<keyword evidence="8" id="KW-1185">Reference proteome</keyword>
<evidence type="ECO:0000256" key="1">
    <source>
        <dbReference type="ARBA" id="ARBA00006432"/>
    </source>
</evidence>
<keyword evidence="4" id="KW-0443">Lipid metabolism</keyword>
<dbReference type="PANTHER" id="PTHR43859:SF4">
    <property type="entry name" value="BUTANOATE--COA LIGASE AAE1-RELATED"/>
    <property type="match status" value="1"/>
</dbReference>
<comment type="similarity">
    <text evidence="1">Belongs to the ATP-dependent AMP-binding enzyme family.</text>
</comment>
<evidence type="ECO:0000259" key="5">
    <source>
        <dbReference type="Pfam" id="PF00501"/>
    </source>
</evidence>
<evidence type="ECO:0000313" key="8">
    <source>
        <dbReference type="Proteomes" id="UP000184076"/>
    </source>
</evidence>
<dbReference type="Gene3D" id="3.40.50.12780">
    <property type="entry name" value="N-terminal domain of ligase-like"/>
    <property type="match status" value="1"/>
</dbReference>
<dbReference type="CDD" id="cd12119">
    <property type="entry name" value="ttLC_FACS_AlkK_like"/>
    <property type="match status" value="1"/>
</dbReference>
<dbReference type="Pfam" id="PF13193">
    <property type="entry name" value="AMP-binding_C"/>
    <property type="match status" value="1"/>
</dbReference>
<dbReference type="FunFam" id="3.30.300.30:FF:000008">
    <property type="entry name" value="2,3-dihydroxybenzoate-AMP ligase"/>
    <property type="match status" value="1"/>
</dbReference>
<dbReference type="RefSeq" id="WP_073038815.1">
    <property type="nucleotide sequence ID" value="NZ_FQVB01000017.1"/>
</dbReference>
<evidence type="ECO:0000259" key="6">
    <source>
        <dbReference type="Pfam" id="PF13193"/>
    </source>
</evidence>
<organism evidence="7 8">
    <name type="scientific">Desulfacinum infernum DSM 9756</name>
    <dbReference type="NCBI Taxonomy" id="1121391"/>
    <lineage>
        <taxon>Bacteria</taxon>
        <taxon>Pseudomonadati</taxon>
        <taxon>Thermodesulfobacteriota</taxon>
        <taxon>Syntrophobacteria</taxon>
        <taxon>Syntrophobacterales</taxon>
        <taxon>Syntrophobacteraceae</taxon>
        <taxon>Desulfacinum</taxon>
    </lineage>
</organism>
<accession>A0A1M5BJ56</accession>
<evidence type="ECO:0000256" key="4">
    <source>
        <dbReference type="ARBA" id="ARBA00023098"/>
    </source>
</evidence>
<gene>
    <name evidence="7" type="ORF">SAMN02745206_01962</name>
</gene>
<dbReference type="PANTHER" id="PTHR43859">
    <property type="entry name" value="ACYL-ACTIVATING ENZYME"/>
    <property type="match status" value="1"/>
</dbReference>
<proteinExistence type="inferred from homology"/>
<dbReference type="Pfam" id="PF00501">
    <property type="entry name" value="AMP-binding"/>
    <property type="match status" value="1"/>
</dbReference>
<dbReference type="InterPro" id="IPR000873">
    <property type="entry name" value="AMP-dep_synth/lig_dom"/>
</dbReference>
<protein>
    <submittedName>
        <fullName evidence="7">Fatty-acyl-CoA synthase</fullName>
    </submittedName>
</protein>
<feature type="domain" description="AMP-binding enzyme C-terminal" evidence="6">
    <location>
        <begin position="461"/>
        <end position="537"/>
    </location>
</feature>
<dbReference type="GO" id="GO:0016874">
    <property type="term" value="F:ligase activity"/>
    <property type="evidence" value="ECO:0007669"/>
    <property type="project" value="UniProtKB-KW"/>
</dbReference>
<dbReference type="OrthoDB" id="5483897at2"/>
<dbReference type="SUPFAM" id="SSF56801">
    <property type="entry name" value="Acetyl-CoA synthetase-like"/>
    <property type="match status" value="1"/>
</dbReference>
<reference evidence="8" key="1">
    <citation type="submission" date="2016-11" db="EMBL/GenBank/DDBJ databases">
        <authorList>
            <person name="Varghese N."/>
            <person name="Submissions S."/>
        </authorList>
    </citation>
    <scope>NUCLEOTIDE SEQUENCE [LARGE SCALE GENOMIC DNA]</scope>
    <source>
        <strain evidence="8">DSM 9756</strain>
    </source>
</reference>
<dbReference type="NCBIfam" id="NF004837">
    <property type="entry name" value="PRK06187.1"/>
    <property type="match status" value="1"/>
</dbReference>
<dbReference type="Proteomes" id="UP000184076">
    <property type="component" value="Unassembled WGS sequence"/>
</dbReference>
<evidence type="ECO:0000256" key="3">
    <source>
        <dbReference type="ARBA" id="ARBA00022832"/>
    </source>
</evidence>
<dbReference type="InterPro" id="IPR042099">
    <property type="entry name" value="ANL_N_sf"/>
</dbReference>
<keyword evidence="3" id="KW-0276">Fatty acid metabolism</keyword>
<dbReference type="AlphaFoldDB" id="A0A1M5BJ56"/>
<dbReference type="Gene3D" id="3.30.300.30">
    <property type="match status" value="1"/>
</dbReference>
<evidence type="ECO:0000256" key="2">
    <source>
        <dbReference type="ARBA" id="ARBA00022598"/>
    </source>
</evidence>